<feature type="compositionally biased region" description="Basic and acidic residues" evidence="1">
    <location>
        <begin position="365"/>
        <end position="374"/>
    </location>
</feature>
<gene>
    <name evidence="3" type="ORF">GJ744_011347</name>
</gene>
<dbReference type="SUPFAM" id="SSF54001">
    <property type="entry name" value="Cysteine proteinases"/>
    <property type="match status" value="1"/>
</dbReference>
<dbReference type="InterPro" id="IPR003323">
    <property type="entry name" value="OTU_dom"/>
</dbReference>
<dbReference type="GO" id="GO:0016579">
    <property type="term" value="P:protein deubiquitination"/>
    <property type="evidence" value="ECO:0007669"/>
    <property type="project" value="TreeGrafter"/>
</dbReference>
<reference evidence="3" key="1">
    <citation type="submission" date="2020-02" db="EMBL/GenBank/DDBJ databases">
        <authorList>
            <person name="Palmer J.M."/>
        </authorList>
    </citation>
    <scope>NUCLEOTIDE SEQUENCE</scope>
    <source>
        <strain evidence="3">EPUS1.4</strain>
        <tissue evidence="3">Thallus</tissue>
    </source>
</reference>
<dbReference type="GO" id="GO:0004843">
    <property type="term" value="F:cysteine-type deubiquitinase activity"/>
    <property type="evidence" value="ECO:0007669"/>
    <property type="project" value="TreeGrafter"/>
</dbReference>
<feature type="compositionally biased region" description="Basic and acidic residues" evidence="1">
    <location>
        <begin position="382"/>
        <end position="395"/>
    </location>
</feature>
<dbReference type="PANTHER" id="PTHR12419:SF7">
    <property type="entry name" value="OTU DOMAIN-CONTAINING PROTEIN 3"/>
    <property type="match status" value="1"/>
</dbReference>
<dbReference type="CDD" id="cd22756">
    <property type="entry name" value="OTU_OTUD3-like"/>
    <property type="match status" value="1"/>
</dbReference>
<evidence type="ECO:0000313" key="3">
    <source>
        <dbReference type="EMBL" id="KAF7513081.1"/>
    </source>
</evidence>
<evidence type="ECO:0000256" key="1">
    <source>
        <dbReference type="SAM" id="MobiDB-lite"/>
    </source>
</evidence>
<feature type="compositionally biased region" description="Basic residues" evidence="1">
    <location>
        <begin position="319"/>
        <end position="332"/>
    </location>
</feature>
<feature type="compositionally biased region" description="Basic and acidic residues" evidence="1">
    <location>
        <begin position="414"/>
        <end position="425"/>
    </location>
</feature>
<comment type="caution">
    <text evidence="3">The sequence shown here is derived from an EMBL/GenBank/DDBJ whole genome shotgun (WGS) entry which is preliminary data.</text>
</comment>
<organism evidence="3 4">
    <name type="scientific">Endocarpon pusillum</name>
    <dbReference type="NCBI Taxonomy" id="364733"/>
    <lineage>
        <taxon>Eukaryota</taxon>
        <taxon>Fungi</taxon>
        <taxon>Dikarya</taxon>
        <taxon>Ascomycota</taxon>
        <taxon>Pezizomycotina</taxon>
        <taxon>Eurotiomycetes</taxon>
        <taxon>Chaetothyriomycetidae</taxon>
        <taxon>Verrucariales</taxon>
        <taxon>Verrucariaceae</taxon>
        <taxon>Endocarpon</taxon>
    </lineage>
</organism>
<protein>
    <recommendedName>
        <fullName evidence="2">OTU domain-containing protein</fullName>
    </recommendedName>
</protein>
<feature type="region of interest" description="Disordered" evidence="1">
    <location>
        <begin position="216"/>
        <end position="238"/>
    </location>
</feature>
<feature type="region of interest" description="Disordered" evidence="1">
    <location>
        <begin position="282"/>
        <end position="448"/>
    </location>
</feature>
<feature type="compositionally biased region" description="Low complexity" evidence="1">
    <location>
        <begin position="287"/>
        <end position="299"/>
    </location>
</feature>
<feature type="compositionally biased region" description="Basic residues" evidence="1">
    <location>
        <begin position="435"/>
        <end position="448"/>
    </location>
</feature>
<evidence type="ECO:0000313" key="4">
    <source>
        <dbReference type="Proteomes" id="UP000606974"/>
    </source>
</evidence>
<dbReference type="EMBL" id="JAACFV010000008">
    <property type="protein sequence ID" value="KAF7513081.1"/>
    <property type="molecule type" value="Genomic_DNA"/>
</dbReference>
<sequence>MNARLLEQENKHLRVLNGSVNMSNTDGRRRLPIMVRAGRKSQKPYWPFMELWGLHRRPIDSDGNCLFRALSDQLYDTTDRHDEIRQTVVWYLRANREQFEPFVPLDTEDLVRSQPNTRSSRSRRASAEDPYEAYLENMAKPKTWGGEVEIRAFSEAYDRDVLIHRPTDAGQPFDQMVNNKRAAGQPRKFVHVSFGGESTHPHYESVRPIKSALPAVSQSSSTPATPLCGPADKPLSLSEYSTEPLNQLQQARPNLSAEELYSFLEKSRNQLDTIFGQIINTDRERSSSASASSQRSSSSKRSRDDNGDGEEEDSDNRASKRAMRRISLRNKTHAFVTYITPPSSQRGTEISFKIRVDTPPGTPTENREPEKGAAEKGTGGSDGEKNDNEGAKDGGEGQEGPAVSKLDEENVPDTTDKSPETETEVKAAIAGKPKGGSRGRAKTRAKNA</sequence>
<dbReference type="Pfam" id="PF02338">
    <property type="entry name" value="OTU"/>
    <property type="match status" value="1"/>
</dbReference>
<name>A0A8H7AU63_9EURO</name>
<dbReference type="Proteomes" id="UP000606974">
    <property type="component" value="Unassembled WGS sequence"/>
</dbReference>
<dbReference type="PANTHER" id="PTHR12419">
    <property type="entry name" value="OTU DOMAIN CONTAINING PROTEIN"/>
    <property type="match status" value="1"/>
</dbReference>
<dbReference type="InterPro" id="IPR038765">
    <property type="entry name" value="Papain-like_cys_pep_sf"/>
</dbReference>
<keyword evidence="4" id="KW-1185">Reference proteome</keyword>
<dbReference type="Gene3D" id="3.90.70.80">
    <property type="match status" value="1"/>
</dbReference>
<feature type="domain" description="OTU" evidence="2">
    <location>
        <begin position="54"/>
        <end position="209"/>
    </location>
</feature>
<dbReference type="InterPro" id="IPR050704">
    <property type="entry name" value="Peptidase_C85-like"/>
</dbReference>
<dbReference type="AlphaFoldDB" id="A0A8H7AU63"/>
<dbReference type="PROSITE" id="PS50802">
    <property type="entry name" value="OTU"/>
    <property type="match status" value="1"/>
</dbReference>
<accession>A0A8H7AU63</accession>
<proteinExistence type="predicted"/>
<evidence type="ECO:0000259" key="2">
    <source>
        <dbReference type="PROSITE" id="PS50802"/>
    </source>
</evidence>
<dbReference type="OrthoDB" id="409956at2759"/>